<name>A0A0F9VDI9_9ZZZZ</name>
<dbReference type="Gene3D" id="3.60.21.10">
    <property type="match status" value="1"/>
</dbReference>
<organism evidence="2">
    <name type="scientific">marine sediment metagenome</name>
    <dbReference type="NCBI Taxonomy" id="412755"/>
    <lineage>
        <taxon>unclassified sequences</taxon>
        <taxon>metagenomes</taxon>
        <taxon>ecological metagenomes</taxon>
    </lineage>
</organism>
<evidence type="ECO:0000259" key="1">
    <source>
        <dbReference type="Pfam" id="PF12850"/>
    </source>
</evidence>
<dbReference type="InterPro" id="IPR024654">
    <property type="entry name" value="Calcineurin-like_PHP_lpxH"/>
</dbReference>
<dbReference type="PANTHER" id="PTHR43165:SF1">
    <property type="entry name" value="PHOSPHODIESTERASE MJ0936"/>
    <property type="match status" value="1"/>
</dbReference>
<reference evidence="2" key="1">
    <citation type="journal article" date="2015" name="Nature">
        <title>Complex archaea that bridge the gap between prokaryotes and eukaryotes.</title>
        <authorList>
            <person name="Spang A."/>
            <person name="Saw J.H."/>
            <person name="Jorgensen S.L."/>
            <person name="Zaremba-Niedzwiedzka K."/>
            <person name="Martijn J."/>
            <person name="Lind A.E."/>
            <person name="van Eijk R."/>
            <person name="Schleper C."/>
            <person name="Guy L."/>
            <person name="Ettema T.J."/>
        </authorList>
    </citation>
    <scope>NUCLEOTIDE SEQUENCE</scope>
</reference>
<dbReference type="Pfam" id="PF12850">
    <property type="entry name" value="Metallophos_2"/>
    <property type="match status" value="1"/>
</dbReference>
<dbReference type="NCBIfam" id="TIGR00040">
    <property type="entry name" value="yfcE"/>
    <property type="match status" value="1"/>
</dbReference>
<dbReference type="InterPro" id="IPR029052">
    <property type="entry name" value="Metallo-depent_PP-like"/>
</dbReference>
<protein>
    <recommendedName>
        <fullName evidence="1">Calcineurin-like phosphoesterase domain-containing protein</fullName>
    </recommendedName>
</protein>
<dbReference type="EMBL" id="LAZR01000379">
    <property type="protein sequence ID" value="KKN71641.1"/>
    <property type="molecule type" value="Genomic_DNA"/>
</dbReference>
<accession>A0A0F9VDI9</accession>
<sequence length="168" mass="18427">MKIGLASDSHGRTRQLQDALALLQQRQVEAIVHCGDICSNESVRALGRCGLPVYLVAGNMDRYTLRLGRAARRAGVQFSHETVEIPLAAGQYLIATHGHHERRLADLIDGQQFPYVCHGHTHCRRDERVGAVRVICPGSLHHPRSPGGPSVAVLDTETDQLDFIDLPA</sequence>
<feature type="domain" description="Calcineurin-like phosphoesterase" evidence="1">
    <location>
        <begin position="1"/>
        <end position="159"/>
    </location>
</feature>
<comment type="caution">
    <text evidence="2">The sequence shown here is derived from an EMBL/GenBank/DDBJ whole genome shotgun (WGS) entry which is preliminary data.</text>
</comment>
<dbReference type="AlphaFoldDB" id="A0A0F9VDI9"/>
<dbReference type="InterPro" id="IPR053193">
    <property type="entry name" value="MetalloPDE_YfcE-like"/>
</dbReference>
<gene>
    <name evidence="2" type="ORF">LCGC14_0418690</name>
</gene>
<dbReference type="SUPFAM" id="SSF56300">
    <property type="entry name" value="Metallo-dependent phosphatases"/>
    <property type="match status" value="1"/>
</dbReference>
<dbReference type="InterPro" id="IPR000979">
    <property type="entry name" value="Phosphodiesterase_MJ0936/Vps29"/>
</dbReference>
<evidence type="ECO:0000313" key="2">
    <source>
        <dbReference type="EMBL" id="KKN71641.1"/>
    </source>
</evidence>
<proteinExistence type="predicted"/>
<dbReference type="PANTHER" id="PTHR43165">
    <property type="entry name" value="METALLOPHOSPHOESTERASE"/>
    <property type="match status" value="1"/>
</dbReference>